<keyword evidence="3" id="KW-1185">Reference proteome</keyword>
<evidence type="ECO:0000313" key="2">
    <source>
        <dbReference type="EMBL" id="ATF25793.1"/>
    </source>
</evidence>
<name>A0A291BX76_BROTH</name>
<keyword evidence="1" id="KW-0472">Membrane</keyword>
<accession>A0A291BX76</accession>
<sequence>MTIFESLQLMLVFGMFIISLLMLVVVLIKLDKKK</sequence>
<evidence type="ECO:0000313" key="3">
    <source>
        <dbReference type="Proteomes" id="UP000243591"/>
    </source>
</evidence>
<evidence type="ECO:0000256" key="1">
    <source>
        <dbReference type="SAM" id="Phobius"/>
    </source>
</evidence>
<dbReference type="Pfam" id="PF16935">
    <property type="entry name" value="Hol_Tox"/>
    <property type="match status" value="1"/>
</dbReference>
<dbReference type="AlphaFoldDB" id="A0A291BX76"/>
<keyword evidence="1" id="KW-0812">Transmembrane</keyword>
<protein>
    <submittedName>
        <fullName evidence="2">Putative holin-like toxin</fullName>
    </submittedName>
</protein>
<feature type="transmembrane region" description="Helical" evidence="1">
    <location>
        <begin position="6"/>
        <end position="28"/>
    </location>
</feature>
<dbReference type="InterPro" id="IPR031616">
    <property type="entry name" value="BsrE-like"/>
</dbReference>
<keyword evidence="1" id="KW-1133">Transmembrane helix</keyword>
<reference evidence="2 3" key="1">
    <citation type="submission" date="2017-09" db="EMBL/GenBank/DDBJ databases">
        <title>Complete Genome Sequences of Two Strains of the Meat Spoilage Bacterium Brochothrix thermosphacta Isolated from Ground Chicken.</title>
        <authorList>
            <person name="Paoli G.C."/>
            <person name="Wijey C."/>
            <person name="Chen C.-Y."/>
            <person name="Nguyen L."/>
            <person name="Yan X."/>
            <person name="Irwin P.L."/>
        </authorList>
    </citation>
    <scope>NUCLEOTIDE SEQUENCE [LARGE SCALE GENOMIC DNA]</scope>
    <source>
        <strain evidence="2 3">BI</strain>
    </source>
</reference>
<dbReference type="KEGG" id="bths:CNY62_04950"/>
<dbReference type="Proteomes" id="UP000243591">
    <property type="component" value="Chromosome"/>
</dbReference>
<organism evidence="2 3">
    <name type="scientific">Brochothrix thermosphacta</name>
    <name type="common">Microbacterium thermosphactum</name>
    <dbReference type="NCBI Taxonomy" id="2756"/>
    <lineage>
        <taxon>Bacteria</taxon>
        <taxon>Bacillati</taxon>
        <taxon>Bacillota</taxon>
        <taxon>Bacilli</taxon>
        <taxon>Bacillales</taxon>
        <taxon>Listeriaceae</taxon>
        <taxon>Brochothrix</taxon>
    </lineage>
</organism>
<gene>
    <name evidence="2" type="ORF">CNY62_04950</name>
</gene>
<dbReference type="RefSeq" id="WP_080712881.1">
    <property type="nucleotide sequence ID" value="NZ_CBCPIX010000003.1"/>
</dbReference>
<proteinExistence type="predicted"/>
<dbReference type="EMBL" id="CP023483">
    <property type="protein sequence ID" value="ATF25793.1"/>
    <property type="molecule type" value="Genomic_DNA"/>
</dbReference>